<name>A0A1E7NUW1_CAMJU</name>
<organism evidence="2 3">
    <name type="scientific">Campylobacter jejuni</name>
    <dbReference type="NCBI Taxonomy" id="197"/>
    <lineage>
        <taxon>Bacteria</taxon>
        <taxon>Pseudomonadati</taxon>
        <taxon>Campylobacterota</taxon>
        <taxon>Epsilonproteobacteria</taxon>
        <taxon>Campylobacterales</taxon>
        <taxon>Campylobacteraceae</taxon>
        <taxon>Campylobacter</taxon>
    </lineage>
</organism>
<dbReference type="RefSeq" id="WP_070210380.1">
    <property type="nucleotide sequence ID" value="NZ_JBMJAU010000013.1"/>
</dbReference>
<evidence type="ECO:0000256" key="1">
    <source>
        <dbReference type="ARBA" id="ARBA00023125"/>
    </source>
</evidence>
<sequence>MAYTIIEVERKTGVSSRTLRFWLDKGLFPFVEKDKNGVRYFSEKDLEWVIWVDCYRQIGMSIEDLKRYIFLCAKGKSTAKERLEIILKLKEKTLKDMKKLESIIKKLDFKIDYYEKMVMENKDELNPLSKDYIKRKKRVKI</sequence>
<dbReference type="Pfam" id="PF13411">
    <property type="entry name" value="MerR_1"/>
    <property type="match status" value="1"/>
</dbReference>
<dbReference type="GO" id="GO:0003700">
    <property type="term" value="F:DNA-binding transcription factor activity"/>
    <property type="evidence" value="ECO:0007669"/>
    <property type="project" value="InterPro"/>
</dbReference>
<dbReference type="SMART" id="SM00422">
    <property type="entry name" value="HTH_MERR"/>
    <property type="match status" value="1"/>
</dbReference>
<dbReference type="PANTHER" id="PTHR30204">
    <property type="entry name" value="REDOX-CYCLING DRUG-SENSING TRANSCRIPTIONAL ACTIVATOR SOXR"/>
    <property type="match status" value="1"/>
</dbReference>
<gene>
    <name evidence="2" type="ORF">F8Y55_05320</name>
</gene>
<dbReference type="InterPro" id="IPR047057">
    <property type="entry name" value="MerR_fam"/>
</dbReference>
<dbReference type="SUPFAM" id="SSF46955">
    <property type="entry name" value="Putative DNA-binding domain"/>
    <property type="match status" value="1"/>
</dbReference>
<dbReference type="GO" id="GO:0003677">
    <property type="term" value="F:DNA binding"/>
    <property type="evidence" value="ECO:0007669"/>
    <property type="project" value="UniProtKB-KW"/>
</dbReference>
<evidence type="ECO:0000313" key="2">
    <source>
        <dbReference type="EMBL" id="ECZ5738071.1"/>
    </source>
</evidence>
<dbReference type="EMBL" id="AALHBX010000007">
    <property type="protein sequence ID" value="ECZ5738071.1"/>
    <property type="molecule type" value="Genomic_DNA"/>
</dbReference>
<protein>
    <submittedName>
        <fullName evidence="2">MerR family transcriptional regulator</fullName>
    </submittedName>
</protein>
<dbReference type="PROSITE" id="PS50937">
    <property type="entry name" value="HTH_MERR_2"/>
    <property type="match status" value="1"/>
</dbReference>
<dbReference type="InterPro" id="IPR009061">
    <property type="entry name" value="DNA-bd_dom_put_sf"/>
</dbReference>
<keyword evidence="1" id="KW-0238">DNA-binding</keyword>
<dbReference type="InterPro" id="IPR000551">
    <property type="entry name" value="MerR-type_HTH_dom"/>
</dbReference>
<dbReference type="Gene3D" id="1.10.1660.10">
    <property type="match status" value="1"/>
</dbReference>
<reference evidence="2 3" key="1">
    <citation type="submission" date="2019-10" db="EMBL/GenBank/DDBJ databases">
        <authorList>
            <consortium name="PulseNet: The National Subtyping Network for Foodborne Disease Surveillance"/>
            <person name="Tarr C.L."/>
            <person name="Trees E."/>
            <person name="Katz L.S."/>
            <person name="Carleton-Romer H.A."/>
            <person name="Stroika S."/>
            <person name="Kucerova Z."/>
            <person name="Roache K.F."/>
            <person name="Sabol A.L."/>
            <person name="Besser J."/>
            <person name="Gerner-Smidt P."/>
        </authorList>
    </citation>
    <scope>NUCLEOTIDE SEQUENCE [LARGE SCALE GENOMIC DNA]</scope>
    <source>
        <strain evidence="2 3">PNUSAC012091</strain>
    </source>
</reference>
<dbReference type="Proteomes" id="UP000421425">
    <property type="component" value="Unassembled WGS sequence"/>
</dbReference>
<comment type="caution">
    <text evidence="2">The sequence shown here is derived from an EMBL/GenBank/DDBJ whole genome shotgun (WGS) entry which is preliminary data.</text>
</comment>
<dbReference type="PANTHER" id="PTHR30204:SF83">
    <property type="entry name" value="TRANSCRIPTIONAL REGULATOR, MERR FAMILY"/>
    <property type="match status" value="1"/>
</dbReference>
<dbReference type="CDD" id="cd01109">
    <property type="entry name" value="HTH_YyaN"/>
    <property type="match status" value="1"/>
</dbReference>
<dbReference type="AlphaFoldDB" id="A0A1E7NUW1"/>
<accession>A0A1E7NUW1</accession>
<proteinExistence type="predicted"/>
<evidence type="ECO:0000313" key="3">
    <source>
        <dbReference type="Proteomes" id="UP000421425"/>
    </source>
</evidence>